<proteinExistence type="predicted"/>
<protein>
    <submittedName>
        <fullName evidence="1">15945_t:CDS:1</fullName>
    </submittedName>
</protein>
<keyword evidence="2" id="KW-1185">Reference proteome</keyword>
<reference evidence="1" key="1">
    <citation type="submission" date="2021-06" db="EMBL/GenBank/DDBJ databases">
        <authorList>
            <person name="Kallberg Y."/>
            <person name="Tangrot J."/>
            <person name="Rosling A."/>
        </authorList>
    </citation>
    <scope>NUCLEOTIDE SEQUENCE</scope>
    <source>
        <strain evidence="1">MA461A</strain>
    </source>
</reference>
<evidence type="ECO:0000313" key="2">
    <source>
        <dbReference type="Proteomes" id="UP000789920"/>
    </source>
</evidence>
<evidence type="ECO:0000313" key="1">
    <source>
        <dbReference type="EMBL" id="CAG8739193.1"/>
    </source>
</evidence>
<comment type="caution">
    <text evidence="1">The sequence shown here is derived from an EMBL/GenBank/DDBJ whole genome shotgun (WGS) entry which is preliminary data.</text>
</comment>
<accession>A0ACA9Q7C9</accession>
<gene>
    <name evidence="1" type="ORF">RPERSI_LOCUS12977</name>
</gene>
<dbReference type="Proteomes" id="UP000789920">
    <property type="component" value="Unassembled WGS sequence"/>
</dbReference>
<dbReference type="EMBL" id="CAJVQC010028305">
    <property type="protein sequence ID" value="CAG8739193.1"/>
    <property type="molecule type" value="Genomic_DNA"/>
</dbReference>
<sequence>MRNLTLILVIILNITLFSTFVVSQTTPSASNFTSAANNVTGVACFIVK</sequence>
<name>A0ACA9Q7C9_9GLOM</name>
<feature type="non-terminal residue" evidence="1">
    <location>
        <position position="48"/>
    </location>
</feature>
<organism evidence="1 2">
    <name type="scientific">Racocetra persica</name>
    <dbReference type="NCBI Taxonomy" id="160502"/>
    <lineage>
        <taxon>Eukaryota</taxon>
        <taxon>Fungi</taxon>
        <taxon>Fungi incertae sedis</taxon>
        <taxon>Mucoromycota</taxon>
        <taxon>Glomeromycotina</taxon>
        <taxon>Glomeromycetes</taxon>
        <taxon>Diversisporales</taxon>
        <taxon>Gigasporaceae</taxon>
        <taxon>Racocetra</taxon>
    </lineage>
</organism>